<gene>
    <name evidence="1" type="ORF">Amon02_000676000</name>
</gene>
<accession>A0ACB5TAL0</accession>
<keyword evidence="2" id="KW-1185">Reference proteome</keyword>
<name>A0ACB5TAL0_AMBMO</name>
<sequence length="375" mass="41677">MMQQSSQSKRSKVNKRKSKDQHGSQFLPVKDNTLRSVALTKNNSSMRSTDSKSVLSPHNSVFQALQNPDLDLELSSYSPRLAPMNDASQQLPAYTNNEFSITSWQSISSHLPAPVASHGQPSSDRTPFSSPFGPPPPPVSGESTTPKNVSFNFLSNARNMSPNIGSILSSSDNDDRLLDELSFVVENPASIHNVMVFDSESEELNATDDEEYTVDSSTIIPSFVMPRVSIPSLGGQPDDATLHPADDGIIKVQVVGSCNQLLVQRLNSYKKTLKNVEFYTSNQLDPHLLLLLVNRENYLLPTLVNKPYIPIIIEEGGLHADDILNRLVKGLMICEPIVLKSINDDVVMTNVIFYEIEHSEFYNDGKIILLFWICW</sequence>
<reference evidence="1" key="1">
    <citation type="submission" date="2023-04" db="EMBL/GenBank/DDBJ databases">
        <title>Ambrosiozyma monospora NBRC 10751.</title>
        <authorList>
            <person name="Ichikawa N."/>
            <person name="Sato H."/>
            <person name="Tonouchi N."/>
        </authorList>
    </citation>
    <scope>NUCLEOTIDE SEQUENCE</scope>
    <source>
        <strain evidence="1">NBRC 10751</strain>
    </source>
</reference>
<evidence type="ECO:0000313" key="1">
    <source>
        <dbReference type="EMBL" id="GME84326.1"/>
    </source>
</evidence>
<proteinExistence type="predicted"/>
<dbReference type="EMBL" id="BSXS01005408">
    <property type="protein sequence ID" value="GME84326.1"/>
    <property type="molecule type" value="Genomic_DNA"/>
</dbReference>
<comment type="caution">
    <text evidence="1">The sequence shown here is derived from an EMBL/GenBank/DDBJ whole genome shotgun (WGS) entry which is preliminary data.</text>
</comment>
<protein>
    <submittedName>
        <fullName evidence="1">Unnamed protein product</fullName>
    </submittedName>
</protein>
<organism evidence="1 2">
    <name type="scientific">Ambrosiozyma monospora</name>
    <name type="common">Yeast</name>
    <name type="synonym">Endomycopsis monosporus</name>
    <dbReference type="NCBI Taxonomy" id="43982"/>
    <lineage>
        <taxon>Eukaryota</taxon>
        <taxon>Fungi</taxon>
        <taxon>Dikarya</taxon>
        <taxon>Ascomycota</taxon>
        <taxon>Saccharomycotina</taxon>
        <taxon>Pichiomycetes</taxon>
        <taxon>Pichiales</taxon>
        <taxon>Pichiaceae</taxon>
        <taxon>Ambrosiozyma</taxon>
    </lineage>
</organism>
<evidence type="ECO:0000313" key="2">
    <source>
        <dbReference type="Proteomes" id="UP001165064"/>
    </source>
</evidence>
<dbReference type="Proteomes" id="UP001165064">
    <property type="component" value="Unassembled WGS sequence"/>
</dbReference>